<dbReference type="AlphaFoldDB" id="A0A1G6G0C2"/>
<evidence type="ECO:0000256" key="10">
    <source>
        <dbReference type="ARBA" id="ARBA00023326"/>
    </source>
</evidence>
<name>A0A1G6G0C2_BACOV</name>
<keyword evidence="5 16" id="KW-0732">Signal</keyword>
<dbReference type="FunFam" id="2.115.10.20:FF:000013">
    <property type="entry name" value="Non-reducing end alpha-L-arabinofuranosidase BoGH43A"/>
    <property type="match status" value="1"/>
</dbReference>
<evidence type="ECO:0000256" key="14">
    <source>
        <dbReference type="PIRSR" id="PIRSR606710-2"/>
    </source>
</evidence>
<keyword evidence="7 15" id="KW-0378">Hydrolase</keyword>
<evidence type="ECO:0000256" key="7">
    <source>
        <dbReference type="ARBA" id="ARBA00022801"/>
    </source>
</evidence>
<comment type="subcellular location">
    <subcellularLocation>
        <location evidence="2">Periplasm</location>
    </subcellularLocation>
</comment>
<proteinExistence type="inferred from homology"/>
<feature type="active site" description="Proton donor" evidence="13">
    <location>
        <position position="199"/>
    </location>
</feature>
<dbReference type="PANTHER" id="PTHR42812">
    <property type="entry name" value="BETA-XYLOSIDASE"/>
    <property type="match status" value="1"/>
</dbReference>
<dbReference type="InterPro" id="IPR023296">
    <property type="entry name" value="Glyco_hydro_beta-prop_sf"/>
</dbReference>
<comment type="catalytic activity">
    <reaction evidence="1">
        <text>Hydrolysis of terminal non-reducing alpha-L-arabinofuranoside residues in alpha-L-arabinosides.</text>
        <dbReference type="EC" id="3.2.1.55"/>
    </reaction>
</comment>
<dbReference type="Gene3D" id="2.115.10.20">
    <property type="entry name" value="Glycosyl hydrolase domain, family 43"/>
    <property type="match status" value="1"/>
</dbReference>
<sequence length="530" mass="58630">MMKNSCRLLLILIGLWMANNVSIAQETFRNPIITGMNPDPSICRVGDDFYLVTSTFEYFPGLPVYHSKDLVHWKLIGHALSRPENNPLMGCSASTGGQYAPTLRYHEGTFYVIGTNYGGKGSQGVFYVTAKNPAGPWSDPVWVGNWYVDPSIEFIDGKMYFLSPDNQGSFLLGVMDPETGKFVEPLRKVAAGLGGSSPEGPHFYKMGEFYYIMSAEGGTGYEHREVIQRSKSPWGPYEPSPVNPVLSNMNCPGHPFQAIGHADLVQLKDGSWWAVCLGIRPVDGKFQHLGRETFLAPVTWDADGWPKVGKDGVVQETYPFPNLPSHVWAKQPVRDDFDAETLGLDWTFIRNPAHSFWSLTEKPGSLRLKGTAINFTMNDSPSFIGRRQAAFNLTASAKVSFIPKVENEEAGLVVRADDKNHYDLLITKRNGQRTAMLRKTLKDKVVDTIYKELPATGDVILSITATKTAYTFEVKAGHAVEVLGMASTRDVSNEVVGGFTGVFIGMYASGNGQANTNPADFDWFDFRCLD</sequence>
<dbReference type="GO" id="GO:2000899">
    <property type="term" value="P:xyloglucan catabolic process"/>
    <property type="evidence" value="ECO:0007669"/>
    <property type="project" value="UniProtKB-ARBA"/>
</dbReference>
<evidence type="ECO:0000256" key="1">
    <source>
        <dbReference type="ARBA" id="ARBA00001462"/>
    </source>
</evidence>
<feature type="chain" id="PRO_5010470399" description="non-reducing end alpha-L-arabinofuranosidase" evidence="16">
    <location>
        <begin position="25"/>
        <end position="530"/>
    </location>
</feature>
<evidence type="ECO:0000256" key="11">
    <source>
        <dbReference type="ARBA" id="ARBA00054120"/>
    </source>
</evidence>
<dbReference type="Gene3D" id="2.60.120.200">
    <property type="match status" value="1"/>
</dbReference>
<evidence type="ECO:0000256" key="2">
    <source>
        <dbReference type="ARBA" id="ARBA00004418"/>
    </source>
</evidence>
<evidence type="ECO:0000313" key="20">
    <source>
        <dbReference type="Proteomes" id="UP000181870"/>
    </source>
</evidence>
<accession>A0A1G6G0C2</accession>
<dbReference type="InterPro" id="IPR006710">
    <property type="entry name" value="Glyco_hydro_43"/>
</dbReference>
<dbReference type="InterPro" id="IPR051795">
    <property type="entry name" value="Glycosyl_Hydrlase_43"/>
</dbReference>
<organism evidence="18 21">
    <name type="scientific">Bacteroides ovatus</name>
    <dbReference type="NCBI Taxonomy" id="28116"/>
    <lineage>
        <taxon>Bacteria</taxon>
        <taxon>Pseudomonadati</taxon>
        <taxon>Bacteroidota</taxon>
        <taxon>Bacteroidia</taxon>
        <taxon>Bacteroidales</taxon>
        <taxon>Bacteroidaceae</taxon>
        <taxon>Bacteroides</taxon>
    </lineage>
</organism>
<dbReference type="GO" id="GO:0085030">
    <property type="term" value="P:symbiotic process benefiting host"/>
    <property type="evidence" value="ECO:0007669"/>
    <property type="project" value="UniProtKB-ARBA"/>
</dbReference>
<comment type="pathway">
    <text evidence="12">Glucan metabolism; xyloglucan degradation.</text>
</comment>
<evidence type="ECO:0000313" key="21">
    <source>
        <dbReference type="Proteomes" id="UP000183670"/>
    </source>
</evidence>
<evidence type="ECO:0000256" key="3">
    <source>
        <dbReference type="ARBA" id="ARBA00009865"/>
    </source>
</evidence>
<dbReference type="InterPro" id="IPR041542">
    <property type="entry name" value="GH43_C2"/>
</dbReference>
<dbReference type="PANTHER" id="PTHR42812:SF12">
    <property type="entry name" value="BETA-XYLOSIDASE-RELATED"/>
    <property type="match status" value="1"/>
</dbReference>
<dbReference type="EMBL" id="FNDO01000019">
    <property type="protein sequence ID" value="SDH95350.1"/>
    <property type="molecule type" value="Genomic_DNA"/>
</dbReference>
<keyword evidence="6" id="KW-0574">Periplasm</keyword>
<comment type="similarity">
    <text evidence="3 15">Belongs to the glycosyl hydrolase 43 family.</text>
</comment>
<dbReference type="GO" id="GO:0046556">
    <property type="term" value="F:alpha-L-arabinofuranosidase activity"/>
    <property type="evidence" value="ECO:0007669"/>
    <property type="project" value="UniProtKB-EC"/>
</dbReference>
<dbReference type="Proteomes" id="UP000181870">
    <property type="component" value="Unassembled WGS sequence"/>
</dbReference>
<evidence type="ECO:0000256" key="5">
    <source>
        <dbReference type="ARBA" id="ARBA00022729"/>
    </source>
</evidence>
<evidence type="ECO:0000256" key="16">
    <source>
        <dbReference type="SAM" id="SignalP"/>
    </source>
</evidence>
<evidence type="ECO:0000256" key="12">
    <source>
        <dbReference type="ARBA" id="ARBA00060559"/>
    </source>
</evidence>
<dbReference type="Pfam" id="PF04616">
    <property type="entry name" value="Glyco_hydro_43"/>
    <property type="match status" value="1"/>
</dbReference>
<dbReference type="SUPFAM" id="SSF49899">
    <property type="entry name" value="Concanavalin A-like lectins/glucanases"/>
    <property type="match status" value="1"/>
</dbReference>
<keyword evidence="8" id="KW-0119">Carbohydrate metabolism</keyword>
<evidence type="ECO:0000313" key="18">
    <source>
        <dbReference type="EMBL" id="SDB75447.1"/>
    </source>
</evidence>
<gene>
    <name evidence="18" type="ORF">SAMN05192581_100271</name>
    <name evidence="19" type="ORF">SAMN05192582_10194</name>
</gene>
<keyword evidence="10" id="KW-0624">Polysaccharide degradation</keyword>
<dbReference type="EMBL" id="FMYE01000002">
    <property type="protein sequence ID" value="SDB75447.1"/>
    <property type="molecule type" value="Genomic_DNA"/>
</dbReference>
<evidence type="ECO:0000256" key="4">
    <source>
        <dbReference type="ARBA" id="ARBA00012670"/>
    </source>
</evidence>
<dbReference type="GO" id="GO:0042597">
    <property type="term" value="C:periplasmic space"/>
    <property type="evidence" value="ECO:0007669"/>
    <property type="project" value="UniProtKB-SubCell"/>
</dbReference>
<dbReference type="InterPro" id="IPR013320">
    <property type="entry name" value="ConA-like_dom_sf"/>
</dbReference>
<evidence type="ECO:0000259" key="17">
    <source>
        <dbReference type="Pfam" id="PF17851"/>
    </source>
</evidence>
<evidence type="ECO:0000313" key="19">
    <source>
        <dbReference type="EMBL" id="SDH95350.1"/>
    </source>
</evidence>
<evidence type="ECO:0000256" key="13">
    <source>
        <dbReference type="PIRSR" id="PIRSR606710-1"/>
    </source>
</evidence>
<evidence type="ECO:0000256" key="6">
    <source>
        <dbReference type="ARBA" id="ARBA00022764"/>
    </source>
</evidence>
<dbReference type="EC" id="3.2.1.55" evidence="4"/>
<feature type="domain" description="Beta-xylosidase C-terminal Concanavalin A-like" evidence="17">
    <location>
        <begin position="334"/>
        <end position="527"/>
    </location>
</feature>
<protein>
    <recommendedName>
        <fullName evidence="4">non-reducing end alpha-L-arabinofuranosidase</fullName>
        <ecNumber evidence="4">3.2.1.55</ecNumber>
    </recommendedName>
</protein>
<dbReference type="RefSeq" id="WP_081352693.1">
    <property type="nucleotide sequence ID" value="NZ_FMYE01000002.1"/>
</dbReference>
<evidence type="ECO:0000256" key="15">
    <source>
        <dbReference type="RuleBase" id="RU361187"/>
    </source>
</evidence>
<keyword evidence="9 15" id="KW-0326">Glycosidase</keyword>
<dbReference type="Pfam" id="PF17851">
    <property type="entry name" value="GH43_C2"/>
    <property type="match status" value="1"/>
</dbReference>
<dbReference type="FunFam" id="2.60.120.200:FF:000362">
    <property type="entry name" value="Non-reducing end alpha-L-arabinofuranosidase BoGH43A"/>
    <property type="match status" value="1"/>
</dbReference>
<dbReference type="SUPFAM" id="SSF75005">
    <property type="entry name" value="Arabinanase/levansucrase/invertase"/>
    <property type="match status" value="1"/>
</dbReference>
<evidence type="ECO:0000256" key="8">
    <source>
        <dbReference type="ARBA" id="ARBA00023277"/>
    </source>
</evidence>
<comment type="function">
    <text evidence="11">Alpha-L-arabinofuranosidase involved in xyloglucan degradation by mediating the cleavage of terminal non-reducing alpha-L-arabinofuranoside residues in xyloglucan branches, converting the 'S' units to 'X' units.</text>
</comment>
<reference evidence="20 21" key="1">
    <citation type="submission" date="2016-10" db="EMBL/GenBank/DDBJ databases">
        <authorList>
            <person name="de Groot N.N."/>
        </authorList>
    </citation>
    <scope>NUCLEOTIDE SEQUENCE [LARGE SCALE GENOMIC DNA]</scope>
    <source>
        <strain evidence="18 21">NLAE-zl-C500</strain>
        <strain evidence="19 20">NLAE-zl-C57</strain>
    </source>
</reference>
<feature type="site" description="Important for catalytic activity, responsible for pKa modulation of the active site Glu and correct orientation of both the proton donor and substrate" evidence="14">
    <location>
        <position position="149"/>
    </location>
</feature>
<dbReference type="Proteomes" id="UP000183670">
    <property type="component" value="Unassembled WGS sequence"/>
</dbReference>
<evidence type="ECO:0000256" key="9">
    <source>
        <dbReference type="ARBA" id="ARBA00023295"/>
    </source>
</evidence>
<dbReference type="CDD" id="cd18617">
    <property type="entry name" value="GH43_XynB-like"/>
    <property type="match status" value="1"/>
</dbReference>
<feature type="active site" description="Proton acceptor" evidence="13">
    <location>
        <position position="39"/>
    </location>
</feature>
<feature type="signal peptide" evidence="16">
    <location>
        <begin position="1"/>
        <end position="24"/>
    </location>
</feature>